<proteinExistence type="predicted"/>
<evidence type="ECO:0000313" key="2">
    <source>
        <dbReference type="Proteomes" id="UP000499080"/>
    </source>
</evidence>
<keyword evidence="2" id="KW-1185">Reference proteome</keyword>
<organism evidence="1 2">
    <name type="scientific">Araneus ventricosus</name>
    <name type="common">Orbweaver spider</name>
    <name type="synonym">Epeira ventricosa</name>
    <dbReference type="NCBI Taxonomy" id="182803"/>
    <lineage>
        <taxon>Eukaryota</taxon>
        <taxon>Metazoa</taxon>
        <taxon>Ecdysozoa</taxon>
        <taxon>Arthropoda</taxon>
        <taxon>Chelicerata</taxon>
        <taxon>Arachnida</taxon>
        <taxon>Araneae</taxon>
        <taxon>Araneomorphae</taxon>
        <taxon>Entelegynae</taxon>
        <taxon>Araneoidea</taxon>
        <taxon>Araneidae</taxon>
        <taxon>Araneus</taxon>
    </lineage>
</organism>
<evidence type="ECO:0000313" key="1">
    <source>
        <dbReference type="EMBL" id="GBO22365.1"/>
    </source>
</evidence>
<name>A0A4Y2VAP4_ARAVE</name>
<gene>
    <name evidence="1" type="ORF">AVEN_6037_1</name>
</gene>
<sequence>MMRKTSGLSTLSPNFRTSPVRGYLTHVRFNLHQAHKHSGFSVESGIEPVGRRSRSQDLTTKPEKMCRIRVLKSTETPDSRVGQGRVILYQFDTLYQVHLNDTSQEYQVLGISSRTRMITISKFTVG</sequence>
<protein>
    <submittedName>
        <fullName evidence="1">Uncharacterized protein</fullName>
    </submittedName>
</protein>
<comment type="caution">
    <text evidence="1">The sequence shown here is derived from an EMBL/GenBank/DDBJ whole genome shotgun (WGS) entry which is preliminary data.</text>
</comment>
<dbReference type="AlphaFoldDB" id="A0A4Y2VAP4"/>
<dbReference type="Proteomes" id="UP000499080">
    <property type="component" value="Unassembled WGS sequence"/>
</dbReference>
<reference evidence="1 2" key="1">
    <citation type="journal article" date="2019" name="Sci. Rep.">
        <title>Orb-weaving spider Araneus ventricosus genome elucidates the spidroin gene catalogue.</title>
        <authorList>
            <person name="Kono N."/>
            <person name="Nakamura H."/>
            <person name="Ohtoshi R."/>
            <person name="Moran D.A.P."/>
            <person name="Shinohara A."/>
            <person name="Yoshida Y."/>
            <person name="Fujiwara M."/>
            <person name="Mori M."/>
            <person name="Tomita M."/>
            <person name="Arakawa K."/>
        </authorList>
    </citation>
    <scope>NUCLEOTIDE SEQUENCE [LARGE SCALE GENOMIC DNA]</scope>
</reference>
<accession>A0A4Y2VAP4</accession>
<dbReference type="EMBL" id="BGPR01045464">
    <property type="protein sequence ID" value="GBO22365.1"/>
    <property type="molecule type" value="Genomic_DNA"/>
</dbReference>